<dbReference type="OMA" id="WNIEVNV"/>
<dbReference type="GO" id="GO:0003677">
    <property type="term" value="F:DNA binding"/>
    <property type="evidence" value="ECO:0007669"/>
    <property type="project" value="UniProtKB-KW"/>
</dbReference>
<feature type="coiled-coil region" evidence="8">
    <location>
        <begin position="62"/>
        <end position="89"/>
    </location>
</feature>
<reference evidence="11 12" key="1">
    <citation type="journal article" date="2013" name="BMC Genomics">
        <title>Genomics-driven discovery of the pneumocandin biosynthetic gene cluster in the fungus Glarea lozoyensis.</title>
        <authorList>
            <person name="Chen L."/>
            <person name="Yue Q."/>
            <person name="Zhang X."/>
            <person name="Xiang M."/>
            <person name="Wang C."/>
            <person name="Li S."/>
            <person name="Che Y."/>
            <person name="Ortiz-Lopez F.J."/>
            <person name="Bills G.F."/>
            <person name="Liu X."/>
            <person name="An Z."/>
        </authorList>
    </citation>
    <scope>NUCLEOTIDE SEQUENCE [LARGE SCALE GENOMIC DNA]</scope>
    <source>
        <strain evidence="12">ATCC 20868 / MF5171</strain>
    </source>
</reference>
<evidence type="ECO:0000256" key="6">
    <source>
        <dbReference type="ARBA" id="ARBA00023163"/>
    </source>
</evidence>
<keyword evidence="4" id="KW-0805">Transcription regulation</keyword>
<dbReference type="InterPro" id="IPR001138">
    <property type="entry name" value="Zn2Cys6_DnaBD"/>
</dbReference>
<dbReference type="STRING" id="1116229.S3DIP8"/>
<dbReference type="GO" id="GO:0008270">
    <property type="term" value="F:zinc ion binding"/>
    <property type="evidence" value="ECO:0007669"/>
    <property type="project" value="InterPro"/>
</dbReference>
<comment type="subcellular location">
    <subcellularLocation>
        <location evidence="1">Nucleus</location>
    </subcellularLocation>
</comment>
<evidence type="ECO:0000256" key="4">
    <source>
        <dbReference type="ARBA" id="ARBA00023015"/>
    </source>
</evidence>
<evidence type="ECO:0000313" key="12">
    <source>
        <dbReference type="Proteomes" id="UP000016922"/>
    </source>
</evidence>
<dbReference type="InterPro" id="IPR007219">
    <property type="entry name" value="XnlR_reg_dom"/>
</dbReference>
<dbReference type="PANTHER" id="PTHR31313">
    <property type="entry name" value="TY1 ENHANCER ACTIVATOR"/>
    <property type="match status" value="1"/>
</dbReference>
<keyword evidence="5 11" id="KW-0238">DNA-binding</keyword>
<sequence length="774" mass="85738">MASKETDEGNSKRRRGLGVVTPNACTECRKKRAKCDGQVPCGRCSSQRGVECVYEMPVRQSKEHMRNELESLRNQIRQSDRMMAALASNSQPEQLLSRLRNGETVEGIVEHLENEESKGSDLSTNATIFNRRSDRNAITNALGPAMDIASWTENLNGAHNITGLERQPPGQFTGRVWPSIQSTSYNPSNDIYADDAMVWDPENIPLGNQGLPLVGTWHQTTPGSSPDSATQNQLHSGQNFILGQDTNPDTNSPGTGYAGSWTTVTSDNTFVNHIMALYFCWEYPTFASLSKEHFLEAFRGGSERYCSSLLVNAILAVGCRFSNHPNARTDPRNCITAGDHFFAEALRLLEAETDRHRLTTVQALGLMSIREASCGRTTDSLFFAGQSIRLAIEMGLHTQQDSHNGTIDAQDDPEMAVQAATFWGAFSLDQAWSLTLGRLPQFSRDLQLVAKPKIIEHIESSQWVPYTDDGSPLTLSCIQPSNVRSVYKTFCELSETVHRSLYTLYTPGTTLTSKTLMDRYQEFIEFHSSLPEPLKLGHNFTPTVIFTHMYYHYAMLLLFRPFIKLDIIGSGVLPRDICFQAAEAVSTLVDSYAQLYTLQRTPSFVPYFVLASTMVHGVKVGTSNVGSERLQRGVECLRQMTTAHGFASHALKIIRFILSHWKISKSVDIDFEDLEDEDPGCPPTSASTNQFCPSFVGIQVVNSIGKVAPREDPLFWPFPLQGRPLLDVGPKLKSLGFTVLPEFDDSVKGTDDSTVMEGVKTEAAPAEGSPAEES</sequence>
<proteinExistence type="predicted"/>
<evidence type="ECO:0000256" key="3">
    <source>
        <dbReference type="ARBA" id="ARBA00022833"/>
    </source>
</evidence>
<gene>
    <name evidence="11" type="ORF">GLAREA_09202</name>
</gene>
<dbReference type="SMART" id="SM00906">
    <property type="entry name" value="Fungal_trans"/>
    <property type="match status" value="1"/>
</dbReference>
<dbReference type="Proteomes" id="UP000016922">
    <property type="component" value="Unassembled WGS sequence"/>
</dbReference>
<dbReference type="Pfam" id="PF04082">
    <property type="entry name" value="Fungal_trans"/>
    <property type="match status" value="1"/>
</dbReference>
<dbReference type="KEGG" id="glz:GLAREA_09202"/>
<dbReference type="InterPro" id="IPR036864">
    <property type="entry name" value="Zn2-C6_fun-type_DNA-bd_sf"/>
</dbReference>
<keyword evidence="6" id="KW-0804">Transcription</keyword>
<dbReference type="eggNOG" id="ENOG502QR1M">
    <property type="taxonomic scope" value="Eukaryota"/>
</dbReference>
<dbReference type="CDD" id="cd00067">
    <property type="entry name" value="GAL4"/>
    <property type="match status" value="1"/>
</dbReference>
<protein>
    <submittedName>
        <fullName evidence="11">Zn2/Cys6 DNA-binding protein</fullName>
    </submittedName>
</protein>
<dbReference type="GO" id="GO:0006351">
    <property type="term" value="P:DNA-templated transcription"/>
    <property type="evidence" value="ECO:0007669"/>
    <property type="project" value="InterPro"/>
</dbReference>
<dbReference type="InterPro" id="IPR051615">
    <property type="entry name" value="Transcr_Regulatory_Elem"/>
</dbReference>
<evidence type="ECO:0000256" key="9">
    <source>
        <dbReference type="SAM" id="MobiDB-lite"/>
    </source>
</evidence>
<dbReference type="PROSITE" id="PS50048">
    <property type="entry name" value="ZN2_CY6_FUNGAL_2"/>
    <property type="match status" value="1"/>
</dbReference>
<dbReference type="GO" id="GO:0000981">
    <property type="term" value="F:DNA-binding transcription factor activity, RNA polymerase II-specific"/>
    <property type="evidence" value="ECO:0007669"/>
    <property type="project" value="InterPro"/>
</dbReference>
<feature type="compositionally biased region" description="Low complexity" evidence="9">
    <location>
        <begin position="762"/>
        <end position="774"/>
    </location>
</feature>
<keyword evidence="8" id="KW-0175">Coiled coil</keyword>
<keyword evidence="2" id="KW-0479">Metal-binding</keyword>
<dbReference type="CDD" id="cd12148">
    <property type="entry name" value="fungal_TF_MHR"/>
    <property type="match status" value="1"/>
</dbReference>
<evidence type="ECO:0000313" key="11">
    <source>
        <dbReference type="EMBL" id="EPE37039.1"/>
    </source>
</evidence>
<feature type="region of interest" description="Disordered" evidence="9">
    <location>
        <begin position="745"/>
        <end position="774"/>
    </location>
</feature>
<keyword evidence="12" id="KW-1185">Reference proteome</keyword>
<evidence type="ECO:0000256" key="8">
    <source>
        <dbReference type="SAM" id="Coils"/>
    </source>
</evidence>
<dbReference type="SMART" id="SM00066">
    <property type="entry name" value="GAL4"/>
    <property type="match status" value="1"/>
</dbReference>
<dbReference type="RefSeq" id="XP_008076354.1">
    <property type="nucleotide sequence ID" value="XM_008078163.1"/>
</dbReference>
<accession>S3DIP8</accession>
<organism evidence="11 12">
    <name type="scientific">Glarea lozoyensis (strain ATCC 20868 / MF5171)</name>
    <dbReference type="NCBI Taxonomy" id="1116229"/>
    <lineage>
        <taxon>Eukaryota</taxon>
        <taxon>Fungi</taxon>
        <taxon>Dikarya</taxon>
        <taxon>Ascomycota</taxon>
        <taxon>Pezizomycotina</taxon>
        <taxon>Leotiomycetes</taxon>
        <taxon>Helotiales</taxon>
        <taxon>Helotiaceae</taxon>
        <taxon>Glarea</taxon>
    </lineage>
</organism>
<dbReference type="PANTHER" id="PTHR31313:SF4">
    <property type="entry name" value="CONIDIAL DEVELOPMENT PROTEIN FLUFFY"/>
    <property type="match status" value="1"/>
</dbReference>
<dbReference type="PROSITE" id="PS00463">
    <property type="entry name" value="ZN2_CY6_FUNGAL_1"/>
    <property type="match status" value="1"/>
</dbReference>
<evidence type="ECO:0000259" key="10">
    <source>
        <dbReference type="PROSITE" id="PS50048"/>
    </source>
</evidence>
<dbReference type="Pfam" id="PF00172">
    <property type="entry name" value="Zn_clus"/>
    <property type="match status" value="1"/>
</dbReference>
<feature type="domain" description="Zn(2)-C6 fungal-type" evidence="10">
    <location>
        <begin position="24"/>
        <end position="54"/>
    </location>
</feature>
<evidence type="ECO:0000256" key="5">
    <source>
        <dbReference type="ARBA" id="ARBA00023125"/>
    </source>
</evidence>
<evidence type="ECO:0000256" key="1">
    <source>
        <dbReference type="ARBA" id="ARBA00004123"/>
    </source>
</evidence>
<evidence type="ECO:0000256" key="2">
    <source>
        <dbReference type="ARBA" id="ARBA00022723"/>
    </source>
</evidence>
<dbReference type="GeneID" id="19468250"/>
<keyword evidence="7" id="KW-0539">Nucleus</keyword>
<name>S3DIP8_GLAL2</name>
<dbReference type="SUPFAM" id="SSF57701">
    <property type="entry name" value="Zn2/Cys6 DNA-binding domain"/>
    <property type="match status" value="1"/>
</dbReference>
<evidence type="ECO:0000256" key="7">
    <source>
        <dbReference type="ARBA" id="ARBA00023242"/>
    </source>
</evidence>
<dbReference type="AlphaFoldDB" id="S3DIP8"/>
<dbReference type="EMBL" id="KE145352">
    <property type="protein sequence ID" value="EPE37039.1"/>
    <property type="molecule type" value="Genomic_DNA"/>
</dbReference>
<keyword evidence="3" id="KW-0862">Zinc</keyword>
<dbReference type="GO" id="GO:0005634">
    <property type="term" value="C:nucleus"/>
    <property type="evidence" value="ECO:0007669"/>
    <property type="project" value="UniProtKB-SubCell"/>
</dbReference>
<dbReference type="Gene3D" id="4.10.240.10">
    <property type="entry name" value="Zn(2)-C6 fungal-type DNA-binding domain"/>
    <property type="match status" value="1"/>
</dbReference>
<dbReference type="OrthoDB" id="2123952at2759"/>
<dbReference type="HOGENOM" id="CLU_007003_0_2_1"/>